<evidence type="ECO:0000256" key="2">
    <source>
        <dbReference type="SAM" id="Phobius"/>
    </source>
</evidence>
<feature type="region of interest" description="Disordered" evidence="1">
    <location>
        <begin position="402"/>
        <end position="429"/>
    </location>
</feature>
<proteinExistence type="predicted"/>
<dbReference type="Proteomes" id="UP000001034">
    <property type="component" value="Segment"/>
</dbReference>
<dbReference type="EMBL" id="AB366653">
    <property type="protein sequence ID" value="BAG41653.1"/>
    <property type="molecule type" value="Genomic_DNA"/>
</dbReference>
<protein>
    <submittedName>
        <fullName evidence="3">Uncharacterized protein</fullName>
    </submittedName>
</protein>
<dbReference type="Gene3D" id="1.10.530.10">
    <property type="match status" value="1"/>
</dbReference>
<dbReference type="OrthoDB" id="36493at35237"/>
<feature type="transmembrane region" description="Helical" evidence="2">
    <location>
        <begin position="145"/>
        <end position="166"/>
    </location>
</feature>
<name>B2ZYI5_9CAUD</name>
<keyword evidence="2" id="KW-1133">Transmembrane helix</keyword>
<sequence>MDFLELAVAYGKPHVGNVIEDEQEQSRLFTQIPSNMQQLLENARTRAETEDHILATLGAVHWMDRMMQSDPDNEEGLLGRVGRWLAKEAAWIATRGVARVIFMGLWRAVKWLAFDVVGGALSFVARSLLVPLLEGVVAVVMAPEVLIAAAIIAGVAGLGWVAMSVLRRFFPETAEKISPTPPAPSSAQVVPTPVGAAPSSVAGPVRGGVGDSEPLGRLKALISRGEGDYNSVNYSARSARAGRAGHEDLIHMTVAQIQHQQDIGNYNAVGRYQFIRGTLASVVHGLGINPQTTMFDQAFQNRAFEYMVTQVRTQVMRYVRGQTDDLWGAVLALSQEWASVAAPAGYRIRNGQISDGRVSYYDGIQGNRASISAQEMANVLQAERATYGQGANVLTPSTTIAATSRGAPQATNGTARPTPSTIAQNQPQDRTLVRGPRNTTIALNSAS</sequence>
<keyword evidence="2" id="KW-0472">Membrane</keyword>
<accession>B2ZYI5</accession>
<organism evidence="3 4">
    <name type="scientific">Ralstonia phage phiRSL1</name>
    <dbReference type="NCBI Taxonomy" id="1980924"/>
    <lineage>
        <taxon>Viruses</taxon>
        <taxon>Duplodnaviria</taxon>
        <taxon>Heunggongvirae</taxon>
        <taxon>Uroviricota</taxon>
        <taxon>Caudoviricetes</taxon>
        <taxon>Mieseafarmvirus</taxon>
        <taxon>Mieseafarmvirus RSL1</taxon>
    </lineage>
</organism>
<dbReference type="GeneID" id="6369942"/>
<feature type="compositionally biased region" description="Polar residues" evidence="1">
    <location>
        <begin position="409"/>
        <end position="429"/>
    </location>
</feature>
<keyword evidence="2" id="KW-0812">Transmembrane</keyword>
<dbReference type="RefSeq" id="YP_001950083.1">
    <property type="nucleotide sequence ID" value="NC_010811.2"/>
</dbReference>
<evidence type="ECO:0000313" key="4">
    <source>
        <dbReference type="Proteomes" id="UP000001034"/>
    </source>
</evidence>
<keyword evidence="4" id="KW-1185">Reference proteome</keyword>
<evidence type="ECO:0000256" key="1">
    <source>
        <dbReference type="SAM" id="MobiDB-lite"/>
    </source>
</evidence>
<feature type="transmembrane region" description="Helical" evidence="2">
    <location>
        <begin position="111"/>
        <end position="133"/>
    </location>
</feature>
<dbReference type="KEGG" id="vg:6369942"/>
<evidence type="ECO:0000313" key="3">
    <source>
        <dbReference type="EMBL" id="BAG41653.1"/>
    </source>
</evidence>
<reference evidence="3 4" key="1">
    <citation type="journal article" date="2010" name="Virology">
        <title>A jumbo phage infecting the phytopathogen Ralstonia solanacearum defines a new lineage of the Myoviridae family.</title>
        <authorList>
            <person name="Yamada T."/>
            <person name="Satoh S."/>
            <person name="Ishikawa H."/>
            <person name="Fujiwara A."/>
            <person name="Kawasaki T."/>
            <person name="Fujie M."/>
            <person name="Ogata H."/>
        </authorList>
    </citation>
    <scope>NUCLEOTIDE SEQUENCE [LARGE SCALE GENOMIC DNA]</scope>
</reference>